<name>B9SDS4_RICCO</name>
<protein>
    <recommendedName>
        <fullName evidence="3">Endonuclease/exonuclease/phosphatase domain-containing protein</fullName>
    </recommendedName>
</protein>
<dbReference type="eggNOG" id="ENOG502T1IZ">
    <property type="taxonomic scope" value="Eukaryota"/>
</dbReference>
<accession>B9SDS4</accession>
<reference evidence="2" key="1">
    <citation type="journal article" date="2010" name="Nat. Biotechnol.">
        <title>Draft genome sequence of the oilseed species Ricinus communis.</title>
        <authorList>
            <person name="Chan A.P."/>
            <person name="Crabtree J."/>
            <person name="Zhao Q."/>
            <person name="Lorenzi H."/>
            <person name="Orvis J."/>
            <person name="Puiu D."/>
            <person name="Melake-Berhan A."/>
            <person name="Jones K.M."/>
            <person name="Redman J."/>
            <person name="Chen G."/>
            <person name="Cahoon E.B."/>
            <person name="Gedil M."/>
            <person name="Stanke M."/>
            <person name="Haas B.J."/>
            <person name="Wortman J.R."/>
            <person name="Fraser-Liggett C.M."/>
            <person name="Ravel J."/>
            <person name="Rabinowicz P.D."/>
        </authorList>
    </citation>
    <scope>NUCLEOTIDE SEQUENCE [LARGE SCALE GENOMIC DNA]</scope>
    <source>
        <strain evidence="2">cv. Hale</strain>
    </source>
</reference>
<dbReference type="PANTHER" id="PTHR33710:SF77">
    <property type="entry name" value="DNASE I-LIKE SUPERFAMILY PROTEIN"/>
    <property type="match status" value="1"/>
</dbReference>
<dbReference type="EMBL" id="EQ973930">
    <property type="protein sequence ID" value="EEF38254.1"/>
    <property type="molecule type" value="Genomic_DNA"/>
</dbReference>
<dbReference type="InterPro" id="IPR036691">
    <property type="entry name" value="Endo/exonu/phosph_ase_sf"/>
</dbReference>
<evidence type="ECO:0008006" key="3">
    <source>
        <dbReference type="Google" id="ProtNLM"/>
    </source>
</evidence>
<proteinExistence type="predicted"/>
<evidence type="ECO:0000313" key="1">
    <source>
        <dbReference type="EMBL" id="EEF38254.1"/>
    </source>
</evidence>
<gene>
    <name evidence="1" type="ORF">RCOM_1290900</name>
</gene>
<dbReference type="AlphaFoldDB" id="B9SDS4"/>
<organism evidence="1 2">
    <name type="scientific">Ricinus communis</name>
    <name type="common">Castor bean</name>
    <dbReference type="NCBI Taxonomy" id="3988"/>
    <lineage>
        <taxon>Eukaryota</taxon>
        <taxon>Viridiplantae</taxon>
        <taxon>Streptophyta</taxon>
        <taxon>Embryophyta</taxon>
        <taxon>Tracheophyta</taxon>
        <taxon>Spermatophyta</taxon>
        <taxon>Magnoliopsida</taxon>
        <taxon>eudicotyledons</taxon>
        <taxon>Gunneridae</taxon>
        <taxon>Pentapetalae</taxon>
        <taxon>rosids</taxon>
        <taxon>fabids</taxon>
        <taxon>Malpighiales</taxon>
        <taxon>Euphorbiaceae</taxon>
        <taxon>Acalyphoideae</taxon>
        <taxon>Acalypheae</taxon>
        <taxon>Ricinus</taxon>
    </lineage>
</organism>
<dbReference type="InParanoid" id="B9SDS4"/>
<dbReference type="PANTHER" id="PTHR33710">
    <property type="entry name" value="BNAC02G09200D PROTEIN"/>
    <property type="match status" value="1"/>
</dbReference>
<keyword evidence="2" id="KW-1185">Reference proteome</keyword>
<sequence length="82" mass="9559">MEKAGASSVRLSKCNKLKNIMDKCSFYNMGFKGPKFTWERGMVYERLDKGICNVSWGLKFPESTIHHLPRIKSDHRPIMLRI</sequence>
<evidence type="ECO:0000313" key="2">
    <source>
        <dbReference type="Proteomes" id="UP000008311"/>
    </source>
</evidence>
<dbReference type="Gene3D" id="3.60.10.10">
    <property type="entry name" value="Endonuclease/exonuclease/phosphatase"/>
    <property type="match status" value="1"/>
</dbReference>
<dbReference type="SUPFAM" id="SSF56219">
    <property type="entry name" value="DNase I-like"/>
    <property type="match status" value="1"/>
</dbReference>
<dbReference type="Proteomes" id="UP000008311">
    <property type="component" value="Unassembled WGS sequence"/>
</dbReference>